<dbReference type="InterPro" id="IPR004843">
    <property type="entry name" value="Calcineurin-like_PHP"/>
</dbReference>
<dbReference type="InterPro" id="IPR029052">
    <property type="entry name" value="Metallo-depent_PP-like"/>
</dbReference>
<dbReference type="PANTHER" id="PTHR12905">
    <property type="entry name" value="METALLOPHOSPHOESTERASE"/>
    <property type="match status" value="1"/>
</dbReference>
<reference evidence="2 3" key="1">
    <citation type="submission" date="2018-05" db="EMBL/GenBank/DDBJ databases">
        <title>Genomic Encyclopedia of Type Strains, Phase III (KMG-III): the genomes of soil and plant-associated and newly described type strains.</title>
        <authorList>
            <person name="Whitman W."/>
        </authorList>
    </citation>
    <scope>NUCLEOTIDE SEQUENCE [LARGE SCALE GENOMIC DNA]</scope>
    <source>
        <strain evidence="2 3">CECT 5696</strain>
    </source>
</reference>
<dbReference type="AlphaFoldDB" id="A0A2V2YMJ8"/>
<dbReference type="Pfam" id="PF00149">
    <property type="entry name" value="Metallophos"/>
    <property type="match status" value="1"/>
</dbReference>
<evidence type="ECO:0000259" key="1">
    <source>
        <dbReference type="Pfam" id="PF00149"/>
    </source>
</evidence>
<proteinExistence type="predicted"/>
<organism evidence="2 3">
    <name type="scientific">Paenibacillus cellulosilyticus</name>
    <dbReference type="NCBI Taxonomy" id="375489"/>
    <lineage>
        <taxon>Bacteria</taxon>
        <taxon>Bacillati</taxon>
        <taxon>Bacillota</taxon>
        <taxon>Bacilli</taxon>
        <taxon>Bacillales</taxon>
        <taxon>Paenibacillaceae</taxon>
        <taxon>Paenibacillus</taxon>
    </lineage>
</organism>
<dbReference type="RefSeq" id="WP_245946878.1">
    <property type="nucleotide sequence ID" value="NZ_CP054612.1"/>
</dbReference>
<evidence type="ECO:0000313" key="2">
    <source>
        <dbReference type="EMBL" id="PWV94453.1"/>
    </source>
</evidence>
<dbReference type="PANTHER" id="PTHR12905:SF0">
    <property type="entry name" value="CALCINEURIN-LIKE PHOSPHOESTERASE DOMAIN-CONTAINING PROTEIN"/>
    <property type="match status" value="1"/>
</dbReference>
<protein>
    <submittedName>
        <fullName evidence="2">Icc-related predicted phosphoesterase</fullName>
    </submittedName>
</protein>
<accession>A0A2V2YMJ8</accession>
<keyword evidence="3" id="KW-1185">Reference proteome</keyword>
<dbReference type="Gene3D" id="3.60.21.10">
    <property type="match status" value="1"/>
</dbReference>
<evidence type="ECO:0000313" key="3">
    <source>
        <dbReference type="Proteomes" id="UP000246635"/>
    </source>
</evidence>
<dbReference type="Proteomes" id="UP000246635">
    <property type="component" value="Unassembled WGS sequence"/>
</dbReference>
<feature type="domain" description="Calcineurin-like phosphoesterase" evidence="1">
    <location>
        <begin position="16"/>
        <end position="168"/>
    </location>
</feature>
<sequence length="196" mass="22960">MLKLLIVSDEESKYIWDHFDPNRFKDIDLIISCGDLKPEYLSFLVSMIHAPLLYVHGNHDAKYQTSPPEGCECIEDVIVQYKGLRIMGLGGSYRYSPGEHQYSERQMRRRITKLKYKLWRNKGIDIVVTHAPAYKIGDGEDLCHRGFECFVELINKYNPRLLLHGHQHLNYGRNQRIHYLNGTQIINAFGYYIVEI</sequence>
<dbReference type="SUPFAM" id="SSF56300">
    <property type="entry name" value="Metallo-dependent phosphatases"/>
    <property type="match status" value="1"/>
</dbReference>
<dbReference type="GO" id="GO:0016787">
    <property type="term" value="F:hydrolase activity"/>
    <property type="evidence" value="ECO:0007669"/>
    <property type="project" value="InterPro"/>
</dbReference>
<gene>
    <name evidence="2" type="ORF">DFQ01_13018</name>
</gene>
<name>A0A2V2YMJ8_9BACL</name>
<dbReference type="EMBL" id="QGTQ01000030">
    <property type="protein sequence ID" value="PWV94453.1"/>
    <property type="molecule type" value="Genomic_DNA"/>
</dbReference>
<dbReference type="InterPro" id="IPR051693">
    <property type="entry name" value="UPF0046_metallophosphoest"/>
</dbReference>
<comment type="caution">
    <text evidence="2">The sequence shown here is derived from an EMBL/GenBank/DDBJ whole genome shotgun (WGS) entry which is preliminary data.</text>
</comment>